<accession>A0AAD2FKA3</accession>
<dbReference type="AlphaFoldDB" id="A0AAD2FKA3"/>
<organism evidence="2 3">
    <name type="scientific">Cylindrotheca closterium</name>
    <dbReference type="NCBI Taxonomy" id="2856"/>
    <lineage>
        <taxon>Eukaryota</taxon>
        <taxon>Sar</taxon>
        <taxon>Stramenopiles</taxon>
        <taxon>Ochrophyta</taxon>
        <taxon>Bacillariophyta</taxon>
        <taxon>Bacillariophyceae</taxon>
        <taxon>Bacillariophycidae</taxon>
        <taxon>Bacillariales</taxon>
        <taxon>Bacillariaceae</taxon>
        <taxon>Cylindrotheca</taxon>
    </lineage>
</organism>
<dbReference type="Pfam" id="PF20710">
    <property type="entry name" value="DUF6824"/>
    <property type="match status" value="1"/>
</dbReference>
<proteinExistence type="predicted"/>
<dbReference type="Proteomes" id="UP001295423">
    <property type="component" value="Unassembled WGS sequence"/>
</dbReference>
<name>A0AAD2FKA3_9STRA</name>
<protein>
    <recommendedName>
        <fullName evidence="1">DUF6824 domain-containing protein</fullName>
    </recommendedName>
</protein>
<sequence>MVQMTRRGIRTRLPNDFIPEKHTVLCGRGKEYTSSTGNQHLKSLVHKYLQPYSEAKSKVAKSSVVSEIMGQIKGLCSDAAFVKLEKDAWWEVDDAFAREKIGCMFRDTLHTKYRSSTKAKFARKKAKETKSRSDSSAFSLSSMADESVQSMVSTLSSSSAETCYSSDYAAEIFEQSCLMNAQKAEPTTFKPMGDYYSLLSSYLTFGPNQAVQQPQQQQPKKLCNPTDFCVMPMKPLSNSQPVQLDDIPDDLSGIFDDF</sequence>
<gene>
    <name evidence="2" type="ORF">CYCCA115_LOCUS10174</name>
</gene>
<evidence type="ECO:0000259" key="1">
    <source>
        <dbReference type="Pfam" id="PF20710"/>
    </source>
</evidence>
<reference evidence="2" key="1">
    <citation type="submission" date="2023-08" db="EMBL/GenBank/DDBJ databases">
        <authorList>
            <person name="Audoor S."/>
            <person name="Bilcke G."/>
        </authorList>
    </citation>
    <scope>NUCLEOTIDE SEQUENCE</scope>
</reference>
<keyword evidence="3" id="KW-1185">Reference proteome</keyword>
<evidence type="ECO:0000313" key="3">
    <source>
        <dbReference type="Proteomes" id="UP001295423"/>
    </source>
</evidence>
<dbReference type="EMBL" id="CAKOGP040001557">
    <property type="protein sequence ID" value="CAJ1946033.1"/>
    <property type="molecule type" value="Genomic_DNA"/>
</dbReference>
<comment type="caution">
    <text evidence="2">The sequence shown here is derived from an EMBL/GenBank/DDBJ whole genome shotgun (WGS) entry which is preliminary data.</text>
</comment>
<evidence type="ECO:0000313" key="2">
    <source>
        <dbReference type="EMBL" id="CAJ1946033.1"/>
    </source>
</evidence>
<feature type="domain" description="DUF6824" evidence="1">
    <location>
        <begin position="24"/>
        <end position="107"/>
    </location>
</feature>
<dbReference type="InterPro" id="IPR049227">
    <property type="entry name" value="DUF6824"/>
</dbReference>